<gene>
    <name evidence="2" type="ordered locus">SL003B_0856</name>
</gene>
<feature type="domain" description="Serine aminopeptidase S33" evidence="1">
    <location>
        <begin position="40"/>
        <end position="294"/>
    </location>
</feature>
<dbReference type="GO" id="GO:0016787">
    <property type="term" value="F:hydrolase activity"/>
    <property type="evidence" value="ECO:0007669"/>
    <property type="project" value="UniProtKB-KW"/>
</dbReference>
<dbReference type="PATRIC" id="fig|991905.3.peg.870"/>
<dbReference type="AlphaFoldDB" id="F2IWI7"/>
<evidence type="ECO:0000313" key="2">
    <source>
        <dbReference type="EMBL" id="ADZ69286.1"/>
    </source>
</evidence>
<dbReference type="KEGG" id="pgv:SL003B_0856"/>
<reference evidence="2 3" key="1">
    <citation type="journal article" date="2011" name="J. Bacteriol.">
        <title>Complete genome sequence of Polymorphum gilvum SL003B-26A1T, a crude oil-degrading bacterium from oil-polluted saline soil.</title>
        <authorList>
            <person name="Li S.G."/>
            <person name="Tang Y.Q."/>
            <person name="Nie Y."/>
            <person name="Cai M."/>
            <person name="Wu X.L."/>
        </authorList>
    </citation>
    <scope>NUCLEOTIDE SEQUENCE [LARGE SCALE GENOMIC DNA]</scope>
    <source>
        <strain evidence="3">LMG 25793 / CGMCC 1.9160 / SL003B-26A1</strain>
    </source>
</reference>
<organism evidence="2 3">
    <name type="scientific">Polymorphum gilvum (strain LMG 25793 / CGMCC 1.9160 / SL003B-26A1)</name>
    <dbReference type="NCBI Taxonomy" id="991905"/>
    <lineage>
        <taxon>Bacteria</taxon>
        <taxon>Pseudomonadati</taxon>
        <taxon>Pseudomonadota</taxon>
        <taxon>Alphaproteobacteria</taxon>
        <taxon>Rhodobacterales</taxon>
        <taxon>Paracoccaceae</taxon>
        <taxon>Polymorphum</taxon>
    </lineage>
</organism>
<dbReference type="InterPro" id="IPR029058">
    <property type="entry name" value="AB_hydrolase_fold"/>
</dbReference>
<name>F2IWI7_POLGS</name>
<dbReference type="InterPro" id="IPR022742">
    <property type="entry name" value="Hydrolase_4"/>
</dbReference>
<keyword evidence="3" id="KW-1185">Reference proteome</keyword>
<evidence type="ECO:0000313" key="3">
    <source>
        <dbReference type="Proteomes" id="UP000008130"/>
    </source>
</evidence>
<keyword evidence="2" id="KW-0378">Hydrolase</keyword>
<dbReference type="EMBL" id="CP002568">
    <property type="protein sequence ID" value="ADZ69286.1"/>
    <property type="molecule type" value="Genomic_DNA"/>
</dbReference>
<dbReference type="Gene3D" id="3.40.50.1820">
    <property type="entry name" value="alpha/beta hydrolase"/>
    <property type="match status" value="1"/>
</dbReference>
<dbReference type="STRING" id="991905.SL003B_0856"/>
<dbReference type="RefSeq" id="WP_013651603.1">
    <property type="nucleotide sequence ID" value="NC_015259.1"/>
</dbReference>
<sequence length="312" mass="34151">MSLIDLPENPVPPGAVCGYVDTPDGASIRYARWPAAGGTIRGTVTLLHGRAEFIEKYFEVVADLRKRGFAVVAFDWRGQGGSNRQLRNPVRGHIRDFSRYRIDLETVIDSVSLADCPGPHFALAHSTGGAVLLSAAERLRTQIHRAVLCAPLIGLRDFGPKERLIYRVAAVLTWLGFGRAFIPTGNGVVTTTFEANKLTSDRVRFERMNAVLAAAPHLGVGSPTNGWLYAAARALRRFRHPDFGPSVRLPMLIVAAGNDRIVSTRAAEDLATRTKAAGYVEIPGAQHELMMEADVYRDQFWAAFDAFIPGQD</sequence>
<dbReference type="HOGENOM" id="CLU_026209_10_1_5"/>
<dbReference type="Proteomes" id="UP000008130">
    <property type="component" value="Chromosome"/>
</dbReference>
<accession>F2IWI7</accession>
<dbReference type="ESTHER" id="polgs-f2iwi7">
    <property type="family name" value="Monoglyceridelipase_lysophospholip"/>
</dbReference>
<evidence type="ECO:0000259" key="1">
    <source>
        <dbReference type="Pfam" id="PF12146"/>
    </source>
</evidence>
<proteinExistence type="predicted"/>
<protein>
    <submittedName>
        <fullName evidence="2">Alpha/beta hydrolase fold protein</fullName>
    </submittedName>
</protein>
<dbReference type="PANTHER" id="PTHR11614">
    <property type="entry name" value="PHOSPHOLIPASE-RELATED"/>
    <property type="match status" value="1"/>
</dbReference>
<dbReference type="Pfam" id="PF12146">
    <property type="entry name" value="Hydrolase_4"/>
    <property type="match status" value="1"/>
</dbReference>
<dbReference type="SUPFAM" id="SSF53474">
    <property type="entry name" value="alpha/beta-Hydrolases"/>
    <property type="match status" value="1"/>
</dbReference>
<dbReference type="eggNOG" id="COG2267">
    <property type="taxonomic scope" value="Bacteria"/>
</dbReference>
<dbReference type="InterPro" id="IPR051044">
    <property type="entry name" value="MAG_DAG_Lipase"/>
</dbReference>
<dbReference type="OrthoDB" id="9788260at2"/>